<dbReference type="GeneTree" id="ENSGT00940000159298"/>
<evidence type="ECO:0000313" key="12">
    <source>
        <dbReference type="Ensembl" id="ENSSFOP00015037041.1"/>
    </source>
</evidence>
<evidence type="ECO:0000256" key="5">
    <source>
        <dbReference type="ARBA" id="ARBA00022846"/>
    </source>
</evidence>
<dbReference type="InterPro" id="IPR001611">
    <property type="entry name" value="Leu-rich_rpt"/>
</dbReference>
<reference evidence="12 13" key="1">
    <citation type="submission" date="2019-04" db="EMBL/GenBank/DDBJ databases">
        <authorList>
            <consortium name="Wellcome Sanger Institute Data Sharing"/>
        </authorList>
    </citation>
    <scope>NUCLEOTIDE SEQUENCE [LARGE SCALE GENOMIC DNA]</scope>
</reference>
<dbReference type="SUPFAM" id="SSF52075">
    <property type="entry name" value="Outer arm dynein light chain 1"/>
    <property type="match status" value="1"/>
</dbReference>
<dbReference type="PANTHER" id="PTHR45973:SF12">
    <property type="entry name" value="DYNEIN REGULATORY COMPLEX SUBUNIT 3"/>
    <property type="match status" value="1"/>
</dbReference>
<keyword evidence="13" id="KW-1185">Reference proteome</keyword>
<evidence type="ECO:0000256" key="1">
    <source>
        <dbReference type="ARBA" id="ARBA00004611"/>
    </source>
</evidence>
<dbReference type="InterPro" id="IPR032675">
    <property type="entry name" value="LRR_dom_sf"/>
</dbReference>
<organism evidence="12 13">
    <name type="scientific">Scleropages formosus</name>
    <name type="common">Asian bonytongue</name>
    <name type="synonym">Osteoglossum formosum</name>
    <dbReference type="NCBI Taxonomy" id="113540"/>
    <lineage>
        <taxon>Eukaryota</taxon>
        <taxon>Metazoa</taxon>
        <taxon>Chordata</taxon>
        <taxon>Craniata</taxon>
        <taxon>Vertebrata</taxon>
        <taxon>Euteleostomi</taxon>
        <taxon>Actinopterygii</taxon>
        <taxon>Neopterygii</taxon>
        <taxon>Teleostei</taxon>
        <taxon>Osteoglossocephala</taxon>
        <taxon>Osteoglossomorpha</taxon>
        <taxon>Osteoglossiformes</taxon>
        <taxon>Osteoglossidae</taxon>
        <taxon>Scleropages</taxon>
    </lineage>
</organism>
<dbReference type="AlphaFoldDB" id="A0A8C9SJ97"/>
<dbReference type="Pfam" id="PF14580">
    <property type="entry name" value="LRR_9"/>
    <property type="match status" value="1"/>
</dbReference>
<keyword evidence="8" id="KW-0206">Cytoskeleton</keyword>
<evidence type="ECO:0000256" key="2">
    <source>
        <dbReference type="ARBA" id="ARBA00022490"/>
    </source>
</evidence>
<keyword evidence="5" id="KW-0282">Flagellum</keyword>
<dbReference type="GO" id="GO:0005929">
    <property type="term" value="C:cilium"/>
    <property type="evidence" value="ECO:0007669"/>
    <property type="project" value="TreeGrafter"/>
</dbReference>
<dbReference type="PROSITE" id="PS51450">
    <property type="entry name" value="LRR"/>
    <property type="match status" value="4"/>
</dbReference>
<reference evidence="12" key="3">
    <citation type="submission" date="2025-09" db="UniProtKB">
        <authorList>
            <consortium name="Ensembl"/>
        </authorList>
    </citation>
    <scope>IDENTIFICATION</scope>
</reference>
<name>A0A8C9SJ97_SCLFO</name>
<reference evidence="12" key="2">
    <citation type="submission" date="2025-08" db="UniProtKB">
        <authorList>
            <consortium name="Ensembl"/>
        </authorList>
    </citation>
    <scope>IDENTIFICATION</scope>
</reference>
<dbReference type="Proteomes" id="UP000694397">
    <property type="component" value="Chromosome 8"/>
</dbReference>
<protein>
    <recommendedName>
        <fullName evidence="11">Dynein regulatory complex subunit 3</fullName>
    </recommendedName>
</protein>
<dbReference type="Gene3D" id="3.80.10.10">
    <property type="entry name" value="Ribonuclease Inhibitor"/>
    <property type="match status" value="1"/>
</dbReference>
<keyword evidence="7" id="KW-0969">Cilium</keyword>
<evidence type="ECO:0000256" key="9">
    <source>
        <dbReference type="ARBA" id="ARBA00023273"/>
    </source>
</evidence>
<gene>
    <name evidence="12" type="primary">DRC3</name>
    <name evidence="12" type="synonym">drc3</name>
</gene>
<dbReference type="PANTHER" id="PTHR45973">
    <property type="entry name" value="PROTEIN PHOSPHATASE 1 REGULATORY SUBUNIT SDS22-RELATED"/>
    <property type="match status" value="1"/>
</dbReference>
<comment type="similarity">
    <text evidence="10">Belongs to the DRC3 family.</text>
</comment>
<dbReference type="InterPro" id="IPR050576">
    <property type="entry name" value="Cilia_flagella_integrity"/>
</dbReference>
<evidence type="ECO:0000256" key="6">
    <source>
        <dbReference type="ARBA" id="ARBA00023054"/>
    </source>
</evidence>
<proteinExistence type="inferred from homology"/>
<dbReference type="OrthoDB" id="27917at2759"/>
<dbReference type="SMART" id="SM00365">
    <property type="entry name" value="LRR_SD22"/>
    <property type="match status" value="4"/>
</dbReference>
<evidence type="ECO:0000256" key="4">
    <source>
        <dbReference type="ARBA" id="ARBA00022737"/>
    </source>
</evidence>
<keyword evidence="2" id="KW-0963">Cytoplasm</keyword>
<evidence type="ECO:0000256" key="11">
    <source>
        <dbReference type="ARBA" id="ARBA00040950"/>
    </source>
</evidence>
<keyword evidence="3" id="KW-0433">Leucine-rich repeat</keyword>
<evidence type="ECO:0000256" key="3">
    <source>
        <dbReference type="ARBA" id="ARBA00022614"/>
    </source>
</evidence>
<evidence type="ECO:0000256" key="8">
    <source>
        <dbReference type="ARBA" id="ARBA00023212"/>
    </source>
</evidence>
<evidence type="ECO:0000256" key="7">
    <source>
        <dbReference type="ARBA" id="ARBA00023069"/>
    </source>
</evidence>
<evidence type="ECO:0000256" key="10">
    <source>
        <dbReference type="ARBA" id="ARBA00038378"/>
    </source>
</evidence>
<keyword evidence="9" id="KW-0966">Cell projection</keyword>
<keyword evidence="4" id="KW-0677">Repeat</keyword>
<keyword evidence="6" id="KW-0175">Coiled coil</keyword>
<comment type="subcellular location">
    <subcellularLocation>
        <location evidence="1">Cytoplasm</location>
        <location evidence="1">Cytoskeleton</location>
        <location evidence="1">Flagellum axoneme</location>
    </subcellularLocation>
</comment>
<sequence length="522" mass="60746">MSSVYDTVEPSVVDEEMLQKAVEEQGPQGQAGRIARDEGVQYHEVCQLCLDYRNILKIDHLWQFTSLTKLQLDNNIIEKIEGLERLTNLVWLDLSFNKIEVIEGLDTLVKLEDLSLYHNRISIIENMDSLQKLHVLSLGNNLLRDLDNVVYLRKFKNLRTLNLAGNPLCKESNYKVFIAAHFPELVYLDFRILDKQTREEALSKYQVVINDMRKEDLLELKALDVKRRDEEELQLHKDAFVEFLNGPYLFESMYADDTEAVKLAYLPGFSLTLLLTFQSQMVALCMQVFEMGLEQHHRRKAEVSCFFECSLEAVRENQQKATELVAAFESCRREMQQTTDPKLLEAQQKQHLDETCQLRDKLMILELQLVDQLEEIIKDFERNITDMVGGFIESVQGIYPFITTCRDLENNHNERLQEIAVAALDKAAANELEEDMPEGEQLPFFDKDTVMNAVSASHDIHLLKIDKREDELVTRINSWMTVLMKSIQDAEGKRNRKRISEIHHYIDYVKTQLDEVTLHRTL</sequence>
<evidence type="ECO:0000313" key="13">
    <source>
        <dbReference type="Proteomes" id="UP000694397"/>
    </source>
</evidence>
<accession>A0A8C9SJ97</accession>
<dbReference type="Ensembl" id="ENSSFOT00015037444.2">
    <property type="protein sequence ID" value="ENSSFOP00015037041.1"/>
    <property type="gene ID" value="ENSSFOG00015023554.2"/>
</dbReference>